<sequence length="104" mass="11660">MTTTKATIWVRIENCETEKVRIDAELDIDDLKKKLLGKDANKYRAIYQNTCLRSDAAIPIGTTFEQPISLCLEHAPSKSMLNIFVSLHLKSNISDKNASDFTSA</sequence>
<reference evidence="1" key="1">
    <citation type="submission" date="2021-02" db="EMBL/GenBank/DDBJ databases">
        <authorList>
            <person name="Nowell W R."/>
        </authorList>
    </citation>
    <scope>NUCLEOTIDE SEQUENCE</scope>
</reference>
<dbReference type="Proteomes" id="UP000681967">
    <property type="component" value="Unassembled WGS sequence"/>
</dbReference>
<evidence type="ECO:0000313" key="1">
    <source>
        <dbReference type="EMBL" id="CAF1622841.1"/>
    </source>
</evidence>
<evidence type="ECO:0000313" key="2">
    <source>
        <dbReference type="EMBL" id="CAF3897525.1"/>
    </source>
</evidence>
<organism evidence="1 3">
    <name type="scientific">Rotaria magnacalcarata</name>
    <dbReference type="NCBI Taxonomy" id="392030"/>
    <lineage>
        <taxon>Eukaryota</taxon>
        <taxon>Metazoa</taxon>
        <taxon>Spiralia</taxon>
        <taxon>Gnathifera</taxon>
        <taxon>Rotifera</taxon>
        <taxon>Eurotatoria</taxon>
        <taxon>Bdelloidea</taxon>
        <taxon>Philodinida</taxon>
        <taxon>Philodinidae</taxon>
        <taxon>Rotaria</taxon>
    </lineage>
</organism>
<evidence type="ECO:0008006" key="4">
    <source>
        <dbReference type="Google" id="ProtNLM"/>
    </source>
</evidence>
<comment type="caution">
    <text evidence="1">The sequence shown here is derived from an EMBL/GenBank/DDBJ whole genome shotgun (WGS) entry which is preliminary data.</text>
</comment>
<gene>
    <name evidence="2" type="ORF">BYL167_LOCUS8291</name>
    <name evidence="1" type="ORF">CJN711_LOCUS38233</name>
</gene>
<dbReference type="EMBL" id="CAJNOV010018635">
    <property type="protein sequence ID" value="CAF1622841.1"/>
    <property type="molecule type" value="Genomic_DNA"/>
</dbReference>
<dbReference type="Proteomes" id="UP000663855">
    <property type="component" value="Unassembled WGS sequence"/>
</dbReference>
<dbReference type="EMBL" id="CAJOBH010002256">
    <property type="protein sequence ID" value="CAF3897525.1"/>
    <property type="molecule type" value="Genomic_DNA"/>
</dbReference>
<dbReference type="AlphaFoldDB" id="A0A816CHL3"/>
<protein>
    <recommendedName>
        <fullName evidence="4">Ubiquitin-like domain-containing protein</fullName>
    </recommendedName>
</protein>
<name>A0A816CHL3_9BILA</name>
<evidence type="ECO:0000313" key="3">
    <source>
        <dbReference type="Proteomes" id="UP000663855"/>
    </source>
</evidence>
<proteinExistence type="predicted"/>
<accession>A0A816CHL3</accession>